<evidence type="ECO:0000256" key="4">
    <source>
        <dbReference type="ARBA" id="ARBA00022692"/>
    </source>
</evidence>
<sequence length="1144" mass="125617">MKMIFIRQFLVMTKLSFYGLALQMLFSVMLMAKEGHSQHQKLEEVIISIDLKNTRLDKAFAQIEQATDFNFLYNTGVIDKGARVNVKTQNESLISLLKKISEGTGLKFMRINENIYVSKKEVDAKPSSILVVEAIDDVVVKGKVTSSEDHQPLPGVSILIKGTSLGTTTDAKGEYTLSVPEDAILIYSFIGYTPQEIAVNNQSVIDISMQPDATELEEVVVTAMNIKKSKKVLGYSVSEIGGDKLIKARETNIANTLTGKIAGVNVVKPVSGSMGSSRVVIRGNGSLSSNQPLYVIDGIPLNNGSSGQPHDIYGGSDGGDGISSINPDDIESMSVLKGATAAALYGSMASNGAIIITTKQGKARKGIGVEVNSTFTFEKPIIFTEDDYQYEYGQGILGQKPQTKEQALELGVMNWGPKLDGSPVVQFDGVERPYAPVKDNMKEFYSGAYTATNSLAFNGGNETSNFRFSISDLRNEDLFPNSELKRNTFTLNYGHEVTKKLSLRLRTSYIRERVKNRPNVNDFDANGNFTPYMLPTNYDINNLEQRVDEDGKEYLFSKDIYFANPYFIAYEYRKREKKDRIIGSIEARYQFSDALYAQVRGGGDFYHKKSSSVRPTGSGPIPDGTMGEGYNYSGVFNYEALLGFQKELNSNWTVDAFVGGNIMKEQSESVSASGRGFIVPGFYALGNTKSSSKGHNLSERQINSVFGSVEVGYKSFLYLTFTGRSDWFSTLNPEDNNIFYPSVGASFILSDAVELPSWISYMKFRGSWANAGGGDISPYARHLTFGFNDTHLGRPIGYVSSGTIPNSNLRPFINTTYEAGLDARFLNNRLGIDFTVYKRKATDDILSSLVSVTSGYSSVKVNVGGVENQGVELMLTGTPIKTDKFAWDITLNGAYNQSKVISLSDGLEEMQVSISRPGYWGDPGVPGFVFHEVGQPFGVIKGFPYKRDENGNIVHDANGLPVQGELTKLGEGVSPLTIGLSNTFTYQGFYLNFLFDSKFGGDIYSGTNVYAYMFGLHKNTLNGREGGLVSPGVNEQGQPNTVNVSAQDYYGYIGDNITEEFVYDASFIKLRELSIGYSVPRSFLGRTPFQALSISLVGRNLWTLLSHVPIVDPESTYSAGNAQGFEMFALPATRSFGVNLNVKL</sequence>
<keyword evidence="10" id="KW-1185">Reference proteome</keyword>
<dbReference type="InterPro" id="IPR012910">
    <property type="entry name" value="Plug_dom"/>
</dbReference>
<dbReference type="Gene3D" id="2.40.170.20">
    <property type="entry name" value="TonB-dependent receptor, beta-barrel domain"/>
    <property type="match status" value="1"/>
</dbReference>
<comment type="caution">
    <text evidence="9">The sequence shown here is derived from an EMBL/GenBank/DDBJ whole genome shotgun (WGS) entry which is preliminary data.</text>
</comment>
<dbReference type="InterPro" id="IPR037066">
    <property type="entry name" value="Plug_dom_sf"/>
</dbReference>
<keyword evidence="3 7" id="KW-1134">Transmembrane beta strand</keyword>
<dbReference type="Gene3D" id="2.60.40.1120">
    <property type="entry name" value="Carboxypeptidase-like, regulatory domain"/>
    <property type="match status" value="1"/>
</dbReference>
<comment type="subcellular location">
    <subcellularLocation>
        <location evidence="1 7">Cell outer membrane</location>
        <topology evidence="1 7">Multi-pass membrane protein</topology>
    </subcellularLocation>
</comment>
<accession>A0AAW9S9R2</accession>
<dbReference type="InterPro" id="IPR039426">
    <property type="entry name" value="TonB-dep_rcpt-like"/>
</dbReference>
<reference evidence="9 10" key="1">
    <citation type="submission" date="2024-04" db="EMBL/GenBank/DDBJ databases">
        <title>Novel genus in family Flammeovirgaceae.</title>
        <authorList>
            <person name="Nguyen T.H."/>
            <person name="Vuong T.Q."/>
            <person name="Le H."/>
            <person name="Kim S.-G."/>
        </authorList>
    </citation>
    <scope>NUCLEOTIDE SEQUENCE [LARGE SCALE GENOMIC DNA]</scope>
    <source>
        <strain evidence="9 10">JCM 23209</strain>
    </source>
</reference>
<dbReference type="SUPFAM" id="SSF49464">
    <property type="entry name" value="Carboxypeptidase regulatory domain-like"/>
    <property type="match status" value="1"/>
</dbReference>
<dbReference type="GO" id="GO:0009279">
    <property type="term" value="C:cell outer membrane"/>
    <property type="evidence" value="ECO:0007669"/>
    <property type="project" value="UniProtKB-SubCell"/>
</dbReference>
<keyword evidence="6 7" id="KW-0998">Cell outer membrane</keyword>
<dbReference type="NCBIfam" id="TIGR04056">
    <property type="entry name" value="OMP_RagA_SusC"/>
    <property type="match status" value="1"/>
</dbReference>
<evidence type="ECO:0000256" key="6">
    <source>
        <dbReference type="ARBA" id="ARBA00023237"/>
    </source>
</evidence>
<comment type="similarity">
    <text evidence="7">Belongs to the TonB-dependent receptor family.</text>
</comment>
<dbReference type="Pfam" id="PF13715">
    <property type="entry name" value="CarbopepD_reg_2"/>
    <property type="match status" value="1"/>
</dbReference>
<dbReference type="NCBIfam" id="TIGR04057">
    <property type="entry name" value="SusC_RagA_signa"/>
    <property type="match status" value="1"/>
</dbReference>
<dbReference type="Pfam" id="PF07715">
    <property type="entry name" value="Plug"/>
    <property type="match status" value="1"/>
</dbReference>
<evidence type="ECO:0000256" key="5">
    <source>
        <dbReference type="ARBA" id="ARBA00023136"/>
    </source>
</evidence>
<keyword evidence="2 7" id="KW-0813">Transport</keyword>
<gene>
    <name evidence="9" type="ORF">AAG747_06995</name>
</gene>
<dbReference type="InterPro" id="IPR008969">
    <property type="entry name" value="CarboxyPept-like_regulatory"/>
</dbReference>
<evidence type="ECO:0000256" key="2">
    <source>
        <dbReference type="ARBA" id="ARBA00022448"/>
    </source>
</evidence>
<name>A0AAW9S9R2_9BACT</name>
<proteinExistence type="inferred from homology"/>
<dbReference type="SUPFAM" id="SSF56935">
    <property type="entry name" value="Porins"/>
    <property type="match status" value="1"/>
</dbReference>
<dbReference type="InterPro" id="IPR036942">
    <property type="entry name" value="Beta-barrel_TonB_sf"/>
</dbReference>
<dbReference type="EMBL" id="JBDKWZ010000003">
    <property type="protein sequence ID" value="MEN7547646.1"/>
    <property type="molecule type" value="Genomic_DNA"/>
</dbReference>
<evidence type="ECO:0000259" key="8">
    <source>
        <dbReference type="Pfam" id="PF07715"/>
    </source>
</evidence>
<dbReference type="Proteomes" id="UP001403385">
    <property type="component" value="Unassembled WGS sequence"/>
</dbReference>
<dbReference type="RefSeq" id="WP_346820433.1">
    <property type="nucleotide sequence ID" value="NZ_JBDKWZ010000003.1"/>
</dbReference>
<dbReference type="Gene3D" id="2.170.130.10">
    <property type="entry name" value="TonB-dependent receptor, plug domain"/>
    <property type="match status" value="1"/>
</dbReference>
<keyword evidence="4 7" id="KW-0812">Transmembrane</keyword>
<organism evidence="9 10">
    <name type="scientific">Rapidithrix thailandica</name>
    <dbReference type="NCBI Taxonomy" id="413964"/>
    <lineage>
        <taxon>Bacteria</taxon>
        <taxon>Pseudomonadati</taxon>
        <taxon>Bacteroidota</taxon>
        <taxon>Cytophagia</taxon>
        <taxon>Cytophagales</taxon>
        <taxon>Flammeovirgaceae</taxon>
        <taxon>Rapidithrix</taxon>
    </lineage>
</organism>
<dbReference type="InterPro" id="IPR023997">
    <property type="entry name" value="TonB-dep_OMP_SusC/RagA_CS"/>
</dbReference>
<feature type="domain" description="TonB-dependent receptor plug" evidence="8">
    <location>
        <begin position="234"/>
        <end position="353"/>
    </location>
</feature>
<keyword evidence="5 7" id="KW-0472">Membrane</keyword>
<dbReference type="PROSITE" id="PS52016">
    <property type="entry name" value="TONB_DEPENDENT_REC_3"/>
    <property type="match status" value="1"/>
</dbReference>
<protein>
    <submittedName>
        <fullName evidence="9">SusC/RagA family TonB-linked outer membrane protein</fullName>
    </submittedName>
</protein>
<evidence type="ECO:0000313" key="9">
    <source>
        <dbReference type="EMBL" id="MEN7547646.1"/>
    </source>
</evidence>
<evidence type="ECO:0000256" key="1">
    <source>
        <dbReference type="ARBA" id="ARBA00004571"/>
    </source>
</evidence>
<dbReference type="InterPro" id="IPR023996">
    <property type="entry name" value="TonB-dep_OMP_SusC/RagA"/>
</dbReference>
<evidence type="ECO:0000256" key="3">
    <source>
        <dbReference type="ARBA" id="ARBA00022452"/>
    </source>
</evidence>
<evidence type="ECO:0000313" key="10">
    <source>
        <dbReference type="Proteomes" id="UP001403385"/>
    </source>
</evidence>
<evidence type="ECO:0000256" key="7">
    <source>
        <dbReference type="PROSITE-ProRule" id="PRU01360"/>
    </source>
</evidence>
<dbReference type="AlphaFoldDB" id="A0AAW9S9R2"/>